<keyword evidence="7 10" id="KW-0460">Magnesium</keyword>
<evidence type="ECO:0000256" key="9">
    <source>
        <dbReference type="ARBA" id="ARBA00023204"/>
    </source>
</evidence>
<keyword evidence="6 10" id="KW-0067">ATP-binding</keyword>
<dbReference type="InterPro" id="IPR018906">
    <property type="entry name" value="DNA_integrity_scan_DisA_link"/>
</dbReference>
<dbReference type="GO" id="GO:0006281">
    <property type="term" value="P:DNA repair"/>
    <property type="evidence" value="ECO:0007669"/>
    <property type="project" value="UniProtKB-UniRule"/>
</dbReference>
<evidence type="ECO:0000313" key="13">
    <source>
        <dbReference type="Proteomes" id="UP000323521"/>
    </source>
</evidence>
<dbReference type="GO" id="GO:0140097">
    <property type="term" value="F:catalytic activity, acting on DNA"/>
    <property type="evidence" value="ECO:0007669"/>
    <property type="project" value="UniProtKB-ARBA"/>
</dbReference>
<keyword evidence="5 10" id="KW-0227">DNA damage</keyword>
<evidence type="ECO:0000256" key="10">
    <source>
        <dbReference type="HAMAP-Rule" id="MF_01438"/>
    </source>
</evidence>
<dbReference type="Gene3D" id="1.10.150.20">
    <property type="entry name" value="5' to 3' exonuclease, C-terminal subdomain"/>
    <property type="match status" value="1"/>
</dbReference>
<dbReference type="InterPro" id="IPR050338">
    <property type="entry name" value="DisA"/>
</dbReference>
<feature type="domain" description="DAC" evidence="11">
    <location>
        <begin position="8"/>
        <end position="148"/>
    </location>
</feature>
<keyword evidence="13" id="KW-1185">Reference proteome</keyword>
<dbReference type="OrthoDB" id="41841at2"/>
<comment type="function">
    <text evidence="10">Participates in a DNA-damage check-point that is active prior to asymmetric division when DNA is damaged. DisA forms globular foci that rapidly scan along the chromosomes during sporulation, searching for lesions. When a lesion is present, DisA pauses at the lesion site. This triggers a cellular response that culminates in a temporary block in sporulation initiation.</text>
</comment>
<dbReference type="HAMAP" id="MF_01438">
    <property type="entry name" value="DisA"/>
    <property type="match status" value="1"/>
</dbReference>
<evidence type="ECO:0000256" key="3">
    <source>
        <dbReference type="ARBA" id="ARBA00022695"/>
    </source>
</evidence>
<dbReference type="InterPro" id="IPR003390">
    <property type="entry name" value="DNA_integrity_scan_DisA_N"/>
</dbReference>
<proteinExistence type="inferred from homology"/>
<dbReference type="GO" id="GO:0005524">
    <property type="term" value="F:ATP binding"/>
    <property type="evidence" value="ECO:0007669"/>
    <property type="project" value="UniProtKB-UniRule"/>
</dbReference>
<keyword evidence="8 10" id="KW-0238">DNA-binding</keyword>
<dbReference type="InterPro" id="IPR038331">
    <property type="entry name" value="DisA_sf"/>
</dbReference>
<keyword evidence="4 10" id="KW-0547">Nucleotide-binding</keyword>
<evidence type="ECO:0000256" key="5">
    <source>
        <dbReference type="ARBA" id="ARBA00022763"/>
    </source>
</evidence>
<dbReference type="SUPFAM" id="SSF143597">
    <property type="entry name" value="YojJ-like"/>
    <property type="match status" value="1"/>
</dbReference>
<comment type="catalytic activity">
    <reaction evidence="1 10">
        <text>2 ATP = 3',3'-c-di-AMP + 2 diphosphate</text>
        <dbReference type="Rhea" id="RHEA:35655"/>
        <dbReference type="ChEBI" id="CHEBI:30616"/>
        <dbReference type="ChEBI" id="CHEBI:33019"/>
        <dbReference type="ChEBI" id="CHEBI:71500"/>
        <dbReference type="EC" id="2.7.7.85"/>
    </reaction>
</comment>
<dbReference type="PROSITE" id="PS51794">
    <property type="entry name" value="DAC"/>
    <property type="match status" value="1"/>
</dbReference>
<comment type="similarity">
    <text evidence="10">Belongs to the DisA family.</text>
</comment>
<evidence type="ECO:0000256" key="1">
    <source>
        <dbReference type="ARBA" id="ARBA00000877"/>
    </source>
</evidence>
<dbReference type="InterPro" id="IPR010994">
    <property type="entry name" value="RuvA_2-like"/>
</dbReference>
<comment type="function">
    <text evidence="10">Has also diadenylate cyclase activity, catalyzing the condensation of 2 ATP molecules into cyclic di-AMP (c-di-AMP). c-di-AMP acts as a signaling molecule that couples DNA integrity with progression of sporulation. The rise in c-di-AMP level generated by DisA while scanning the chromosome, operates as a positive signal that advances sporulation; upon encountering a lesion, the DisA focus arrests at the damaged site and halts c-di-AMP synthesis.</text>
</comment>
<organism evidence="12 13">
    <name type="scientific">Formimonas warabiya</name>
    <dbReference type="NCBI Taxonomy" id="1761012"/>
    <lineage>
        <taxon>Bacteria</taxon>
        <taxon>Bacillati</taxon>
        <taxon>Bacillota</taxon>
        <taxon>Clostridia</taxon>
        <taxon>Eubacteriales</taxon>
        <taxon>Peptococcaceae</taxon>
        <taxon>Candidatus Formimonas</taxon>
    </lineage>
</organism>
<dbReference type="GO" id="GO:0004016">
    <property type="term" value="F:adenylate cyclase activity"/>
    <property type="evidence" value="ECO:0007669"/>
    <property type="project" value="TreeGrafter"/>
</dbReference>
<name>A0A3G1KX91_FORW1</name>
<dbReference type="EC" id="2.7.7.85" evidence="10"/>
<dbReference type="Gene3D" id="1.20.1260.110">
    <property type="entry name" value="DNA integrity scanning linker region"/>
    <property type="match status" value="1"/>
</dbReference>
<dbReference type="GO" id="GO:0003677">
    <property type="term" value="F:DNA binding"/>
    <property type="evidence" value="ECO:0007669"/>
    <property type="project" value="UniProtKB-UniRule"/>
</dbReference>
<feature type="binding site" evidence="10">
    <location>
        <position position="93"/>
    </location>
    <ligand>
        <name>ATP</name>
        <dbReference type="ChEBI" id="CHEBI:30616"/>
    </ligand>
</feature>
<dbReference type="PANTHER" id="PTHR34185:SF3">
    <property type="entry name" value="DNA INTEGRITY SCANNING PROTEIN DISA"/>
    <property type="match status" value="1"/>
</dbReference>
<keyword evidence="9 10" id="KW-0234">DNA repair</keyword>
<dbReference type="SUPFAM" id="SSF47781">
    <property type="entry name" value="RuvA domain 2-like"/>
    <property type="match status" value="1"/>
</dbReference>
<reference evidence="12 13" key="1">
    <citation type="submission" date="2016-10" db="EMBL/GenBank/DDBJ databases">
        <title>Complete Genome Sequence of Peptococcaceae strain DCMF.</title>
        <authorList>
            <person name="Edwards R.J."/>
            <person name="Holland S.I."/>
            <person name="Deshpande N.P."/>
            <person name="Wong Y.K."/>
            <person name="Ertan H."/>
            <person name="Manefield M."/>
            <person name="Russell T.L."/>
            <person name="Lee M.J."/>
        </authorList>
    </citation>
    <scope>NUCLEOTIDE SEQUENCE [LARGE SCALE GENOMIC DNA]</scope>
    <source>
        <strain evidence="12 13">DCMF</strain>
    </source>
</reference>
<evidence type="ECO:0000256" key="6">
    <source>
        <dbReference type="ARBA" id="ARBA00022840"/>
    </source>
</evidence>
<protein>
    <recommendedName>
        <fullName evidence="10">DNA integrity scanning protein DisA</fullName>
    </recommendedName>
    <alternativeName>
        <fullName evidence="10">Cyclic di-AMP synthase</fullName>
        <shortName evidence="10">c-di-AMP synthase</shortName>
    </alternativeName>
    <alternativeName>
        <fullName evidence="10">Diadenylate cyclase</fullName>
        <ecNumber evidence="10">2.7.7.85</ecNumber>
    </alternativeName>
</protein>
<dbReference type="GO" id="GO:0016787">
    <property type="term" value="F:hydrolase activity"/>
    <property type="evidence" value="ECO:0007669"/>
    <property type="project" value="UniProtKB-ARBA"/>
</dbReference>
<dbReference type="RefSeq" id="WP_148136413.1">
    <property type="nucleotide sequence ID" value="NZ_CP017634.1"/>
</dbReference>
<dbReference type="InterPro" id="IPR000445">
    <property type="entry name" value="HhH_motif"/>
</dbReference>
<evidence type="ECO:0000256" key="7">
    <source>
        <dbReference type="ARBA" id="ARBA00022842"/>
    </source>
</evidence>
<evidence type="ECO:0000256" key="8">
    <source>
        <dbReference type="ARBA" id="ARBA00023125"/>
    </source>
</evidence>
<evidence type="ECO:0000313" key="12">
    <source>
        <dbReference type="EMBL" id="ATW27076.1"/>
    </source>
</evidence>
<dbReference type="KEGG" id="fwa:DCMF_22035"/>
<gene>
    <name evidence="10" type="primary">disA</name>
    <name evidence="12" type="ORF">DCMF_22035</name>
</gene>
<dbReference type="InterPro" id="IPR036888">
    <property type="entry name" value="DNA_integrity_DisA_N_sf"/>
</dbReference>
<comment type="cofactor">
    <cofactor evidence="10">
        <name>Mg(2+)</name>
        <dbReference type="ChEBI" id="CHEBI:18420"/>
    </cofactor>
</comment>
<dbReference type="Pfam" id="PF00633">
    <property type="entry name" value="HHH"/>
    <property type="match status" value="1"/>
</dbReference>
<evidence type="ECO:0000256" key="4">
    <source>
        <dbReference type="ARBA" id="ARBA00022741"/>
    </source>
</evidence>
<comment type="caution">
    <text evidence="10">Lacks conserved residue(s) required for the propagation of feature annotation.</text>
</comment>
<feature type="binding site" evidence="10">
    <location>
        <position position="75"/>
    </location>
    <ligand>
        <name>ATP</name>
        <dbReference type="ChEBI" id="CHEBI:30616"/>
    </ligand>
</feature>
<dbReference type="Pfam" id="PF10635">
    <property type="entry name" value="DisA-linker"/>
    <property type="match status" value="1"/>
</dbReference>
<evidence type="ECO:0000259" key="11">
    <source>
        <dbReference type="PROSITE" id="PS51794"/>
    </source>
</evidence>
<dbReference type="Proteomes" id="UP000323521">
    <property type="component" value="Chromosome"/>
</dbReference>
<dbReference type="NCBIfam" id="NF010009">
    <property type="entry name" value="PRK13482.1"/>
    <property type="match status" value="1"/>
</dbReference>
<evidence type="ECO:0000256" key="2">
    <source>
        <dbReference type="ARBA" id="ARBA00022679"/>
    </source>
</evidence>
<dbReference type="Pfam" id="PF02457">
    <property type="entry name" value="DAC"/>
    <property type="match status" value="1"/>
</dbReference>
<sequence length="358" mass="40056">MKPEKELPDHFLSAIRTVAPGTVIREGIESVLRAKTGGLLVLGDSPEVKGLVEGGFEINSPVSARKIYELAKMDGAIILDEKGESIWKANAQLVPQSGIFSEETGIRHRIAERVARQTGALVIAISQRRSLITVLKGPVKYVLPDLSLILTKANQAIQTLEKYRSVLERVLVNLSIQEFEDVVTVLDVSKVIQRVEMVKRIIHELDFYLALLGSEGQLVNMQMEELTTNVHEEAQLVLLDYVDTEPKNLDQINKNLRSLGWEDLLELTVISRILGYGNTFSSLDMAVSPKGFRILNKLSRMPFNIVENLIRFFGSLQKIIAATIEELDQVEGIGEIRAKAIKNGLLKLREQVLLDRHF</sequence>
<keyword evidence="2 10" id="KW-0808">Transferase</keyword>
<comment type="subunit">
    <text evidence="10">Homooctamer.</text>
</comment>
<dbReference type="AlphaFoldDB" id="A0A3G1KX91"/>
<keyword evidence="3 10" id="KW-0548">Nucleotidyltransferase</keyword>
<dbReference type="PANTHER" id="PTHR34185">
    <property type="entry name" value="DIADENYLATE CYCLASE"/>
    <property type="match status" value="1"/>
</dbReference>
<accession>A0A3G1KX91</accession>
<dbReference type="EMBL" id="CP017634">
    <property type="protein sequence ID" value="ATW27076.1"/>
    <property type="molecule type" value="Genomic_DNA"/>
</dbReference>
<dbReference type="GO" id="GO:0106408">
    <property type="term" value="F:diadenylate cyclase activity"/>
    <property type="evidence" value="ECO:0007669"/>
    <property type="project" value="UniProtKB-EC"/>
</dbReference>
<dbReference type="InterPro" id="IPR023763">
    <property type="entry name" value="DNA_integrity_scanning_protein"/>
</dbReference>
<dbReference type="Gene3D" id="3.40.1700.10">
    <property type="entry name" value="DNA integrity scanning protein, DisA, N-terminal domain"/>
    <property type="match status" value="1"/>
</dbReference>